<comment type="caution">
    <text evidence="2">The sequence shown here is derived from an EMBL/GenBank/DDBJ whole genome shotgun (WGS) entry which is preliminary data.</text>
</comment>
<gene>
    <name evidence="2" type="ORF">MBAV_006535</name>
</gene>
<proteinExistence type="predicted"/>
<keyword evidence="1" id="KW-0175">Coiled coil</keyword>
<dbReference type="EMBL" id="LACI01002749">
    <property type="protein sequence ID" value="KJU81274.1"/>
    <property type="molecule type" value="Genomic_DNA"/>
</dbReference>
<dbReference type="AlphaFoldDB" id="A0A0F3GH65"/>
<evidence type="ECO:0000313" key="3">
    <source>
        <dbReference type="Proteomes" id="UP000033423"/>
    </source>
</evidence>
<name>A0A0F3GH65_9BACT</name>
<reference evidence="2 3" key="1">
    <citation type="submission" date="2015-02" db="EMBL/GenBank/DDBJ databases">
        <title>Single-cell genomics of uncultivated deep-branching MTB reveals a conserved set of magnetosome genes.</title>
        <authorList>
            <person name="Kolinko S."/>
            <person name="Richter M."/>
            <person name="Glockner F.O."/>
            <person name="Brachmann A."/>
            <person name="Schuler D."/>
        </authorList>
    </citation>
    <scope>NUCLEOTIDE SEQUENCE [LARGE SCALE GENOMIC DNA]</scope>
    <source>
        <strain evidence="2">TM-1</strain>
    </source>
</reference>
<feature type="coiled-coil region" evidence="1">
    <location>
        <begin position="41"/>
        <end position="82"/>
    </location>
</feature>
<organism evidence="2 3">
    <name type="scientific">Candidatus Magnetobacterium bavaricum</name>
    <dbReference type="NCBI Taxonomy" id="29290"/>
    <lineage>
        <taxon>Bacteria</taxon>
        <taxon>Pseudomonadati</taxon>
        <taxon>Nitrospirota</taxon>
        <taxon>Thermodesulfovibrionia</taxon>
        <taxon>Thermodesulfovibrionales</taxon>
        <taxon>Candidatus Magnetobacteriaceae</taxon>
        <taxon>Candidatus Magnetobacterium</taxon>
    </lineage>
</organism>
<evidence type="ECO:0000256" key="1">
    <source>
        <dbReference type="SAM" id="Coils"/>
    </source>
</evidence>
<keyword evidence="3" id="KW-1185">Reference proteome</keyword>
<sequence length="232" mass="26482">MQRKQTIQAGNDEYAKKSDLVEIRSDLANINSVLSEILTWMKKADKRLDETNAKLDETNAKLDETNAKLAQTNIKLEQFKDETNTKLTQFGKDLKSIRVEIGGLSKSVSYALENEAYRFLPTFLKDKYDIEVTDKFVRTQLGTEEINILGKAIKNGIPLLIVGEAKLRIEGYCDKNGKKDGIFKQLRNKIKATRAEYPHTEILTLIVTHFATPEFVQHASEKNIITIQSFQW</sequence>
<evidence type="ECO:0000313" key="2">
    <source>
        <dbReference type="EMBL" id="KJU81274.1"/>
    </source>
</evidence>
<accession>A0A0F3GH65</accession>
<evidence type="ECO:0008006" key="4">
    <source>
        <dbReference type="Google" id="ProtNLM"/>
    </source>
</evidence>
<dbReference type="Proteomes" id="UP000033423">
    <property type="component" value="Unassembled WGS sequence"/>
</dbReference>
<protein>
    <recommendedName>
        <fullName evidence="4">Chordopoxvirus fusion protein</fullName>
    </recommendedName>
</protein>